<protein>
    <submittedName>
        <fullName evidence="3">Uncharacterized protein</fullName>
    </submittedName>
</protein>
<keyword evidence="2" id="KW-0812">Transmembrane</keyword>
<keyword evidence="2" id="KW-1133">Transmembrane helix</keyword>
<gene>
    <name evidence="3" type="ORF">LECACI_7A002670</name>
</gene>
<organism evidence="3 4">
    <name type="scientific">Lecanosticta acicola</name>
    <dbReference type="NCBI Taxonomy" id="111012"/>
    <lineage>
        <taxon>Eukaryota</taxon>
        <taxon>Fungi</taxon>
        <taxon>Dikarya</taxon>
        <taxon>Ascomycota</taxon>
        <taxon>Pezizomycotina</taxon>
        <taxon>Dothideomycetes</taxon>
        <taxon>Dothideomycetidae</taxon>
        <taxon>Mycosphaerellales</taxon>
        <taxon>Mycosphaerellaceae</taxon>
        <taxon>Lecanosticta</taxon>
    </lineage>
</organism>
<accession>A0AAI8YVD7</accession>
<sequence>MFSVYPYTSLSWAVAVVFTIGSVVWIVSSFFTFHPTANPDSAFPGEDNFGAGLTACVGSAVFLIGSILLVHEVVNENREGCWGWALVREQSDGPASFRVVPDKDDSDPTNCGETWRDSKDREPGAVRTKWAWWPSWHDFRNHYFHELRFWASMVQVTASVVFFWSGITALPGLQDELQKQKLVLELYWTPKLIGCIGFVISGLLATVEVQDAWYKPKPFIVGWQVSFWKTVGSNLFLLYTVFGVVDMRWWSALACLVGSIIFLAVSLLTWYEAVNMASSGQPHEPTVDRAANERSPLLERGDEGEERV</sequence>
<feature type="transmembrane region" description="Helical" evidence="2">
    <location>
        <begin position="248"/>
        <end position="271"/>
    </location>
</feature>
<feature type="transmembrane region" description="Helical" evidence="2">
    <location>
        <begin position="12"/>
        <end position="31"/>
    </location>
</feature>
<name>A0AAI8YVD7_9PEZI</name>
<feature type="transmembrane region" description="Helical" evidence="2">
    <location>
        <begin position="219"/>
        <end position="242"/>
    </location>
</feature>
<proteinExistence type="predicted"/>
<feature type="compositionally biased region" description="Basic and acidic residues" evidence="1">
    <location>
        <begin position="285"/>
        <end position="308"/>
    </location>
</feature>
<evidence type="ECO:0000313" key="3">
    <source>
        <dbReference type="EMBL" id="CAK3914641.1"/>
    </source>
</evidence>
<evidence type="ECO:0000313" key="4">
    <source>
        <dbReference type="Proteomes" id="UP001296104"/>
    </source>
</evidence>
<feature type="transmembrane region" description="Helical" evidence="2">
    <location>
        <begin position="51"/>
        <end position="70"/>
    </location>
</feature>
<feature type="region of interest" description="Disordered" evidence="1">
    <location>
        <begin position="278"/>
        <end position="308"/>
    </location>
</feature>
<dbReference type="AlphaFoldDB" id="A0AAI8YVD7"/>
<feature type="transmembrane region" description="Helical" evidence="2">
    <location>
        <begin position="187"/>
        <end position="207"/>
    </location>
</feature>
<evidence type="ECO:0000256" key="1">
    <source>
        <dbReference type="SAM" id="MobiDB-lite"/>
    </source>
</evidence>
<dbReference type="Proteomes" id="UP001296104">
    <property type="component" value="Unassembled WGS sequence"/>
</dbReference>
<reference evidence="3" key="1">
    <citation type="submission" date="2023-11" db="EMBL/GenBank/DDBJ databases">
        <authorList>
            <person name="Alioto T."/>
            <person name="Alioto T."/>
            <person name="Gomez Garrido J."/>
        </authorList>
    </citation>
    <scope>NUCLEOTIDE SEQUENCE</scope>
</reference>
<evidence type="ECO:0000256" key="2">
    <source>
        <dbReference type="SAM" id="Phobius"/>
    </source>
</evidence>
<keyword evidence="4" id="KW-1185">Reference proteome</keyword>
<dbReference type="EMBL" id="CAVMBE010000012">
    <property type="protein sequence ID" value="CAK3914641.1"/>
    <property type="molecule type" value="Genomic_DNA"/>
</dbReference>
<keyword evidence="2" id="KW-0472">Membrane</keyword>
<comment type="caution">
    <text evidence="3">The sequence shown here is derived from an EMBL/GenBank/DDBJ whole genome shotgun (WGS) entry which is preliminary data.</text>
</comment>
<feature type="transmembrane region" description="Helical" evidence="2">
    <location>
        <begin position="149"/>
        <end position="167"/>
    </location>
</feature>